<dbReference type="EMBL" id="FOFO01000005">
    <property type="protein sequence ID" value="SEP76528.1"/>
    <property type="molecule type" value="Genomic_DNA"/>
</dbReference>
<dbReference type="AlphaFoldDB" id="A0A1H9AKQ3"/>
<sequence>MDRETYLQGLREDIVFTDTLRDQSLRFHTTWGLFSPRAIDAGTRLLLDFIEVNPDDHCLDLGCGYGPIGLTLARLAPEGRTCLVDKDFVAVEYAARNARFNGITNAEAFLSNGFSAVGDRRFHLVTSNLPAKVGKEMLYLYLYDALAHLHPGGRLYVVTITGLRRFIERACKEVFGNYDKVKQGREYTVALAIKPEDARTHHGIHMQPSAGTGG</sequence>
<evidence type="ECO:0000259" key="4">
    <source>
        <dbReference type="Pfam" id="PF05175"/>
    </source>
</evidence>
<dbReference type="Proteomes" id="UP000199496">
    <property type="component" value="Unassembled WGS sequence"/>
</dbReference>
<dbReference type="InterPro" id="IPR046977">
    <property type="entry name" value="RsmC/RlmG"/>
</dbReference>
<keyword evidence="6" id="KW-1185">Reference proteome</keyword>
<dbReference type="Gene3D" id="3.40.50.150">
    <property type="entry name" value="Vaccinia Virus protein VP39"/>
    <property type="match status" value="1"/>
</dbReference>
<proteinExistence type="predicted"/>
<dbReference type="SUPFAM" id="SSF53335">
    <property type="entry name" value="S-adenosyl-L-methionine-dependent methyltransferases"/>
    <property type="match status" value="1"/>
</dbReference>
<dbReference type="Pfam" id="PF05175">
    <property type="entry name" value="MTS"/>
    <property type="match status" value="1"/>
</dbReference>
<dbReference type="InterPro" id="IPR029063">
    <property type="entry name" value="SAM-dependent_MTases_sf"/>
</dbReference>
<accession>A0A1H9AKQ3</accession>
<protein>
    <submittedName>
        <fullName evidence="5">Methyltransferase small domain-containing protein</fullName>
    </submittedName>
</protein>
<gene>
    <name evidence="5" type="ORF">SAMN05421693_10590</name>
</gene>
<dbReference type="GO" id="GO:0032259">
    <property type="term" value="P:methylation"/>
    <property type="evidence" value="ECO:0007669"/>
    <property type="project" value="UniProtKB-KW"/>
</dbReference>
<dbReference type="RefSeq" id="WP_090204130.1">
    <property type="nucleotide sequence ID" value="NZ_FOFO01000005.1"/>
</dbReference>
<keyword evidence="1 5" id="KW-0489">Methyltransferase</keyword>
<dbReference type="GO" id="GO:0008757">
    <property type="term" value="F:S-adenosylmethionine-dependent methyltransferase activity"/>
    <property type="evidence" value="ECO:0007669"/>
    <property type="project" value="InterPro"/>
</dbReference>
<evidence type="ECO:0000313" key="5">
    <source>
        <dbReference type="EMBL" id="SEP76528.1"/>
    </source>
</evidence>
<reference evidence="5 6" key="1">
    <citation type="submission" date="2016-10" db="EMBL/GenBank/DDBJ databases">
        <authorList>
            <person name="de Groot N.N."/>
        </authorList>
    </citation>
    <scope>NUCLEOTIDE SEQUENCE [LARGE SCALE GENOMIC DNA]</scope>
    <source>
        <strain evidence="5 6">B7-7</strain>
    </source>
</reference>
<organism evidence="5 6">
    <name type="scientific">Ectothiorhodospira magna</name>
    <dbReference type="NCBI Taxonomy" id="867345"/>
    <lineage>
        <taxon>Bacteria</taxon>
        <taxon>Pseudomonadati</taxon>
        <taxon>Pseudomonadota</taxon>
        <taxon>Gammaproteobacteria</taxon>
        <taxon>Chromatiales</taxon>
        <taxon>Ectothiorhodospiraceae</taxon>
        <taxon>Ectothiorhodospira</taxon>
    </lineage>
</organism>
<dbReference type="STRING" id="867345.SAMN05421693_10590"/>
<keyword evidence="3" id="KW-0949">S-adenosyl-L-methionine</keyword>
<dbReference type="InterPro" id="IPR007848">
    <property type="entry name" value="Small_mtfrase_dom"/>
</dbReference>
<feature type="domain" description="Methyltransferase small" evidence="4">
    <location>
        <begin position="25"/>
        <end position="189"/>
    </location>
</feature>
<evidence type="ECO:0000256" key="3">
    <source>
        <dbReference type="ARBA" id="ARBA00022691"/>
    </source>
</evidence>
<name>A0A1H9AKQ3_9GAMM</name>
<dbReference type="OrthoDB" id="29650at2"/>
<dbReference type="CDD" id="cd02440">
    <property type="entry name" value="AdoMet_MTases"/>
    <property type="match status" value="1"/>
</dbReference>
<dbReference type="PANTHER" id="PTHR47816">
    <property type="entry name" value="RIBOSOMAL RNA SMALL SUBUNIT METHYLTRANSFERASE C"/>
    <property type="match status" value="1"/>
</dbReference>
<evidence type="ECO:0000256" key="1">
    <source>
        <dbReference type="ARBA" id="ARBA00022603"/>
    </source>
</evidence>
<evidence type="ECO:0000313" key="6">
    <source>
        <dbReference type="Proteomes" id="UP000199496"/>
    </source>
</evidence>
<dbReference type="PANTHER" id="PTHR47816:SF4">
    <property type="entry name" value="RIBOSOMAL RNA SMALL SUBUNIT METHYLTRANSFERASE C"/>
    <property type="match status" value="1"/>
</dbReference>
<keyword evidence="2 5" id="KW-0808">Transferase</keyword>
<evidence type="ECO:0000256" key="2">
    <source>
        <dbReference type="ARBA" id="ARBA00022679"/>
    </source>
</evidence>